<name>A0A8I3AT58_VERLO</name>
<evidence type="ECO:0000313" key="3">
    <source>
        <dbReference type="Proteomes" id="UP000689129"/>
    </source>
</evidence>
<sequence length="111" mass="11557">MQRDPCACPLPSVPVLIPGLLTSIVLTGARPTSSSPPRFPFRHLCPAAGVQKRLSKMGFDERWLGALRSSLQCSDGVVSEEGRGRLVGRAGNLGQGQSGPPVTAPALPSSP</sequence>
<gene>
    <name evidence="2" type="ORF">HYQ45_004620</name>
</gene>
<feature type="region of interest" description="Disordered" evidence="1">
    <location>
        <begin position="87"/>
        <end position="111"/>
    </location>
</feature>
<protein>
    <submittedName>
        <fullName evidence="2">Uncharacterized protein</fullName>
    </submittedName>
</protein>
<dbReference type="Proteomes" id="UP000689129">
    <property type="component" value="Unassembled WGS sequence"/>
</dbReference>
<reference evidence="2" key="1">
    <citation type="journal article" date="2021" name="Mol. Plant Pathol.">
        <title>A 20-kb lineage-specific genomic region tames virulence in pathogenic amphidiploid Verticillium longisporum.</title>
        <authorList>
            <person name="Harting R."/>
            <person name="Starke J."/>
            <person name="Kusch H."/>
            <person name="Poggeler S."/>
            <person name="Maurus I."/>
            <person name="Schluter R."/>
            <person name="Landesfeind M."/>
            <person name="Bulla I."/>
            <person name="Nowrousian M."/>
            <person name="de Jonge R."/>
            <person name="Stahlhut G."/>
            <person name="Hoff K.J."/>
            <person name="Asshauer K.P."/>
            <person name="Thurmer A."/>
            <person name="Stanke M."/>
            <person name="Daniel R."/>
            <person name="Morgenstern B."/>
            <person name="Thomma B.P.H.J."/>
            <person name="Kronstad J.W."/>
            <person name="Braus-Stromeyer S.A."/>
            <person name="Braus G.H."/>
        </authorList>
    </citation>
    <scope>NUCLEOTIDE SEQUENCE</scope>
    <source>
        <strain evidence="2">Vl32</strain>
    </source>
</reference>
<dbReference type="AlphaFoldDB" id="A0A8I3AT58"/>
<evidence type="ECO:0000256" key="1">
    <source>
        <dbReference type="SAM" id="MobiDB-lite"/>
    </source>
</evidence>
<evidence type="ECO:0000313" key="2">
    <source>
        <dbReference type="EMBL" id="KAG7138198.1"/>
    </source>
</evidence>
<proteinExistence type="predicted"/>
<comment type="caution">
    <text evidence="2">The sequence shown here is derived from an EMBL/GenBank/DDBJ whole genome shotgun (WGS) entry which is preliminary data.</text>
</comment>
<organism evidence="2 3">
    <name type="scientific">Verticillium longisporum</name>
    <name type="common">Verticillium dahliae var. longisporum</name>
    <dbReference type="NCBI Taxonomy" id="100787"/>
    <lineage>
        <taxon>Eukaryota</taxon>
        <taxon>Fungi</taxon>
        <taxon>Dikarya</taxon>
        <taxon>Ascomycota</taxon>
        <taxon>Pezizomycotina</taxon>
        <taxon>Sordariomycetes</taxon>
        <taxon>Hypocreomycetidae</taxon>
        <taxon>Glomerellales</taxon>
        <taxon>Plectosphaerellaceae</taxon>
        <taxon>Verticillium</taxon>
    </lineage>
</organism>
<dbReference type="EMBL" id="JAEMWZ010000076">
    <property type="protein sequence ID" value="KAG7138198.1"/>
    <property type="molecule type" value="Genomic_DNA"/>
</dbReference>
<accession>A0A8I3AT58</accession>